<evidence type="ECO:0000256" key="1">
    <source>
        <dbReference type="SAM" id="MobiDB-lite"/>
    </source>
</evidence>
<name>A0A1Y2HJC5_9FUNG</name>
<evidence type="ECO:0000313" key="2">
    <source>
        <dbReference type="EMBL" id="ORZ34649.1"/>
    </source>
</evidence>
<comment type="caution">
    <text evidence="2">The sequence shown here is derived from an EMBL/GenBank/DDBJ whole genome shotgun (WGS) entry which is preliminary data.</text>
</comment>
<dbReference type="EMBL" id="MCFL01000027">
    <property type="protein sequence ID" value="ORZ34649.1"/>
    <property type="molecule type" value="Genomic_DNA"/>
</dbReference>
<feature type="non-terminal residue" evidence="2">
    <location>
        <position position="1"/>
    </location>
</feature>
<gene>
    <name evidence="2" type="ORF">BCR44DRAFT_248354</name>
</gene>
<dbReference type="STRING" id="765915.A0A1Y2HJC5"/>
<protein>
    <submittedName>
        <fullName evidence="2">Uncharacterized protein</fullName>
    </submittedName>
</protein>
<accession>A0A1Y2HJC5</accession>
<dbReference type="AlphaFoldDB" id="A0A1Y2HJC5"/>
<feature type="compositionally biased region" description="Low complexity" evidence="1">
    <location>
        <begin position="1"/>
        <end position="16"/>
    </location>
</feature>
<organism evidence="2 3">
    <name type="scientific">Catenaria anguillulae PL171</name>
    <dbReference type="NCBI Taxonomy" id="765915"/>
    <lineage>
        <taxon>Eukaryota</taxon>
        <taxon>Fungi</taxon>
        <taxon>Fungi incertae sedis</taxon>
        <taxon>Blastocladiomycota</taxon>
        <taxon>Blastocladiomycetes</taxon>
        <taxon>Blastocladiales</taxon>
        <taxon>Catenariaceae</taxon>
        <taxon>Catenaria</taxon>
    </lineage>
</organism>
<dbReference type="Proteomes" id="UP000193411">
    <property type="component" value="Unassembled WGS sequence"/>
</dbReference>
<sequence>NYNSDASSASQLLSSTTPPPPPSISPRRHSLAHVAYPLPTPSSPGYSPMAGPAVPPLPPMYAHHTGGSDAYSPLMGSLAMPEPTPFRYPNTGGSPASSPRPFDFAPPTGGSPNVFPSPTAYAQTPHVPSPYMTPATTAGRVSPHSTGASVGRSPPAVHPTGLFRPAGGGGGGEFVALPTDLGGHVLMPATSAATGDLAHEVPVYRGPVYPYQAATPSAALMGGDARRRSANAVMVQESLGRMDLNAKPLPYVPHQRPYVNPYVVPHQQ</sequence>
<keyword evidence="3" id="KW-1185">Reference proteome</keyword>
<proteinExistence type="predicted"/>
<reference evidence="2 3" key="1">
    <citation type="submission" date="2016-07" db="EMBL/GenBank/DDBJ databases">
        <title>Pervasive Adenine N6-methylation of Active Genes in Fungi.</title>
        <authorList>
            <consortium name="DOE Joint Genome Institute"/>
            <person name="Mondo S.J."/>
            <person name="Dannebaum R.O."/>
            <person name="Kuo R.C."/>
            <person name="Labutti K."/>
            <person name="Haridas S."/>
            <person name="Kuo A."/>
            <person name="Salamov A."/>
            <person name="Ahrendt S.R."/>
            <person name="Lipzen A."/>
            <person name="Sullivan W."/>
            <person name="Andreopoulos W.B."/>
            <person name="Clum A."/>
            <person name="Lindquist E."/>
            <person name="Daum C."/>
            <person name="Ramamoorthy G.K."/>
            <person name="Gryganskyi A."/>
            <person name="Culley D."/>
            <person name="Magnuson J.K."/>
            <person name="James T.Y."/>
            <person name="O'Malley M.A."/>
            <person name="Stajich J.E."/>
            <person name="Spatafora J.W."/>
            <person name="Visel A."/>
            <person name="Grigoriev I.V."/>
        </authorList>
    </citation>
    <scope>NUCLEOTIDE SEQUENCE [LARGE SCALE GENOMIC DNA]</scope>
    <source>
        <strain evidence="2 3">PL171</strain>
    </source>
</reference>
<feature type="region of interest" description="Disordered" evidence="1">
    <location>
        <begin position="1"/>
        <end position="56"/>
    </location>
</feature>
<evidence type="ECO:0000313" key="3">
    <source>
        <dbReference type="Proteomes" id="UP000193411"/>
    </source>
</evidence>